<dbReference type="OrthoDB" id="3917128at2759"/>
<evidence type="ECO:0000256" key="2">
    <source>
        <dbReference type="SAM" id="Phobius"/>
    </source>
</evidence>
<keyword evidence="2" id="KW-0472">Membrane</keyword>
<organism evidence="4 5">
    <name type="scientific">Stemphylium lycopersici</name>
    <name type="common">Tomato gray leaf spot disease fungus</name>
    <name type="synonym">Thyrospora lycopersici</name>
    <dbReference type="NCBI Taxonomy" id="183478"/>
    <lineage>
        <taxon>Eukaryota</taxon>
        <taxon>Fungi</taxon>
        <taxon>Dikarya</taxon>
        <taxon>Ascomycota</taxon>
        <taxon>Pezizomycotina</taxon>
        <taxon>Dothideomycetes</taxon>
        <taxon>Pleosporomycetidae</taxon>
        <taxon>Pleosporales</taxon>
        <taxon>Pleosporineae</taxon>
        <taxon>Pleosporaceae</taxon>
        <taxon>Stemphylium</taxon>
    </lineage>
</organism>
<accession>A0A364N672</accession>
<dbReference type="AlphaFoldDB" id="A0A364N672"/>
<protein>
    <submittedName>
        <fullName evidence="4">Uncharacterized protein</fullName>
    </submittedName>
</protein>
<feature type="region of interest" description="Disordered" evidence="1">
    <location>
        <begin position="384"/>
        <end position="432"/>
    </location>
</feature>
<keyword evidence="5" id="KW-1185">Reference proteome</keyword>
<reference evidence="5" key="1">
    <citation type="submission" date="2018-05" db="EMBL/GenBank/DDBJ databases">
        <title>Draft genome sequence of Stemphylium lycopersici strain CIDEFI 213.</title>
        <authorList>
            <person name="Medina R."/>
            <person name="Franco M.E.E."/>
            <person name="Lucentini C.G."/>
            <person name="Saparrat M.C.N."/>
            <person name="Balatti P.A."/>
        </authorList>
    </citation>
    <scope>NUCLEOTIDE SEQUENCE [LARGE SCALE GENOMIC DNA]</scope>
    <source>
        <strain evidence="5">CIDEFI 213</strain>
    </source>
</reference>
<evidence type="ECO:0000313" key="5">
    <source>
        <dbReference type="Proteomes" id="UP000249619"/>
    </source>
</evidence>
<keyword evidence="2" id="KW-1133">Transmembrane helix</keyword>
<dbReference type="EMBL" id="QGDH01000048">
    <property type="protein sequence ID" value="RAR12623.1"/>
    <property type="molecule type" value="Genomic_DNA"/>
</dbReference>
<comment type="caution">
    <text evidence="4">The sequence shown here is derived from an EMBL/GenBank/DDBJ whole genome shotgun (WGS) entry which is preliminary data.</text>
</comment>
<feature type="chain" id="PRO_5016736507" evidence="3">
    <location>
        <begin position="19"/>
        <end position="432"/>
    </location>
</feature>
<evidence type="ECO:0000256" key="1">
    <source>
        <dbReference type="SAM" id="MobiDB-lite"/>
    </source>
</evidence>
<proteinExistence type="predicted"/>
<name>A0A364N672_STELY</name>
<sequence>MRLLGVPLFAAVVSLVYAAEIPNALDCRDAEKTGNVDECAQPIADVTAVTPGSSYIAKIDCKDCPYVEEIEDKVVNADHILLLNITLTHDNRTILLNNGPLYPLPTIPIPPQFDAAQYPSNLSNADLYKGLTTTNPYCTHVAHPDDDTTAWCYIIPLSPPSRIHLDYLYITNPSEYDSGDDEDEAEYWSVSLDVIGRSRSPDDPLWKFNDPDQKMLWMLVKGVPLKARKAVSGGGKKAADPFNGQAGAEDKKYKYQILDMRLVARAYTFPVKKPLSLWGRIGHFLGTDVWEAEGSRFLYRQEEWGYYGKKGTLREIFGGFVHWEFWYLFWIIFISVVSGLLALFGFWKLFRWIVAQRELMKWDGMEDVWENMRRERIAEEEGALLHGEGRYTDDPEEGGSSSQPPAYEEAMKPLPSKPLPEKPLPEVPLIDA</sequence>
<evidence type="ECO:0000256" key="3">
    <source>
        <dbReference type="SAM" id="SignalP"/>
    </source>
</evidence>
<evidence type="ECO:0000313" key="4">
    <source>
        <dbReference type="EMBL" id="RAR12623.1"/>
    </source>
</evidence>
<gene>
    <name evidence="4" type="ORF">DDE83_004020</name>
</gene>
<dbReference type="Proteomes" id="UP000249619">
    <property type="component" value="Unassembled WGS sequence"/>
</dbReference>
<feature type="signal peptide" evidence="3">
    <location>
        <begin position="1"/>
        <end position="18"/>
    </location>
</feature>
<feature type="transmembrane region" description="Helical" evidence="2">
    <location>
        <begin position="325"/>
        <end position="350"/>
    </location>
</feature>
<keyword evidence="2" id="KW-0812">Transmembrane</keyword>
<keyword evidence="3" id="KW-0732">Signal</keyword>